<proteinExistence type="predicted"/>
<reference evidence="1 2" key="1">
    <citation type="submission" date="2019-02" db="EMBL/GenBank/DDBJ databases">
        <title>Deep-cultivation of Planctomycetes and their phenomic and genomic characterization uncovers novel biology.</title>
        <authorList>
            <person name="Wiegand S."/>
            <person name="Jogler M."/>
            <person name="Boedeker C."/>
            <person name="Pinto D."/>
            <person name="Vollmers J."/>
            <person name="Rivas-Marin E."/>
            <person name="Kohn T."/>
            <person name="Peeters S.H."/>
            <person name="Heuer A."/>
            <person name="Rast P."/>
            <person name="Oberbeckmann S."/>
            <person name="Bunk B."/>
            <person name="Jeske O."/>
            <person name="Meyerdierks A."/>
            <person name="Storesund J.E."/>
            <person name="Kallscheuer N."/>
            <person name="Luecker S."/>
            <person name="Lage O.M."/>
            <person name="Pohl T."/>
            <person name="Merkel B.J."/>
            <person name="Hornburger P."/>
            <person name="Mueller R.-W."/>
            <person name="Bruemmer F."/>
            <person name="Labrenz M."/>
            <person name="Spormann A.M."/>
            <person name="Op den Camp H."/>
            <person name="Overmann J."/>
            <person name="Amann R."/>
            <person name="Jetten M.S.M."/>
            <person name="Mascher T."/>
            <person name="Medema M.H."/>
            <person name="Devos D.P."/>
            <person name="Kaster A.-K."/>
            <person name="Ovreas L."/>
            <person name="Rohde M."/>
            <person name="Galperin M.Y."/>
            <person name="Jogler C."/>
        </authorList>
    </citation>
    <scope>NUCLEOTIDE SEQUENCE [LARGE SCALE GENOMIC DNA]</scope>
    <source>
        <strain evidence="1 2">Mal33</strain>
    </source>
</reference>
<dbReference type="SUPFAM" id="SSF53756">
    <property type="entry name" value="UDP-Glycosyltransferase/glycogen phosphorylase"/>
    <property type="match status" value="1"/>
</dbReference>
<dbReference type="Gene3D" id="3.40.50.2000">
    <property type="entry name" value="Glycogen Phosphorylase B"/>
    <property type="match status" value="1"/>
</dbReference>
<dbReference type="EMBL" id="CP036318">
    <property type="protein sequence ID" value="QDV55501.1"/>
    <property type="molecule type" value="Genomic_DNA"/>
</dbReference>
<sequence>MNQLACKEHATLLYIDSSLRSHRGHHANVCEAITSAARSQGHRVQIAISQKKTDACEGEKVFSQDVYCNMKRNPDAFVDRMRLKLASSRVSREVLPILQRTRPHAIYAHSVNAVVCEGILQAIGKAFLPGGAPFFMAEMPFPCEPSERYFYGEQLRAMFERLNGRAAAARRRSQANLLDRFAPITVNERTSDLLSQSTGVEIGVMPSPYAVRSRRGQEHKHRSTPLRIGSVGHQSEHKGFDLLPAIIESLGNQKHKIQWVIQHQDESNPATLEQLKTLQQKGFDIELVHRDLTPSDYEKLLLGLDVILLPYKPQRYQSAISGICYEGLSQGSVVIAPRHTTVGKIVHEFQPETPQFEDWTSESIAAAVRKSVENADPIGDAALAGASLYAETNGPDVYARRIMSPALQDLALIQPDRSVA</sequence>
<evidence type="ECO:0000313" key="2">
    <source>
        <dbReference type="Proteomes" id="UP000316770"/>
    </source>
</evidence>
<gene>
    <name evidence="1" type="ORF">Mal33_14770</name>
</gene>
<organism evidence="1 2">
    <name type="scientific">Rosistilla oblonga</name>
    <dbReference type="NCBI Taxonomy" id="2527990"/>
    <lineage>
        <taxon>Bacteria</taxon>
        <taxon>Pseudomonadati</taxon>
        <taxon>Planctomycetota</taxon>
        <taxon>Planctomycetia</taxon>
        <taxon>Pirellulales</taxon>
        <taxon>Pirellulaceae</taxon>
        <taxon>Rosistilla</taxon>
    </lineage>
</organism>
<dbReference type="Proteomes" id="UP000316770">
    <property type="component" value="Chromosome"/>
</dbReference>
<name>A0A518IQY6_9BACT</name>
<evidence type="ECO:0000313" key="1">
    <source>
        <dbReference type="EMBL" id="QDV55501.1"/>
    </source>
</evidence>
<accession>A0A518IQY6</accession>
<protein>
    <recommendedName>
        <fullName evidence="3">Glycosyl transferases group 1</fullName>
    </recommendedName>
</protein>
<evidence type="ECO:0008006" key="3">
    <source>
        <dbReference type="Google" id="ProtNLM"/>
    </source>
</evidence>
<keyword evidence="2" id="KW-1185">Reference proteome</keyword>
<dbReference type="AlphaFoldDB" id="A0A518IQY6"/>